<dbReference type="InterPro" id="IPR000242">
    <property type="entry name" value="PTP_cat"/>
</dbReference>
<keyword evidence="2" id="KW-0378">Hydrolase</keyword>
<dbReference type="PROSITE" id="PS50056">
    <property type="entry name" value="TYR_PHOSPHATASE_2"/>
    <property type="match status" value="1"/>
</dbReference>
<dbReference type="AlphaFoldDB" id="A0A3B3IJ25"/>
<dbReference type="GeneTree" id="ENSGT00940000154814"/>
<dbReference type="PRINTS" id="PR00700">
    <property type="entry name" value="PRTYPHPHTASE"/>
</dbReference>
<sequence>MSVRSPHLIVDDHSRVRLSIQNQDPGSDYINANFVPVRSLTSRLIVMGCWFYYSCVSPEVITSLCLCVWIQGGGSERDFICTQGPLQNTLPDFWRMVWEQNVRIIVMVTSLKQKHTVRPLFKTLHSKDGILTEGLSFFLNQLIKKELGFIYFFITTINLQGNPNDRIITHYYYPTWPDQDVPLPSSLCVFTEHVRQHLEATPCLGPAVVHCSAGVGRSGTFVTLLWLMQLCMRGIQPNIKAAVEDLRLHRMYMVQTPVGQFYEGAMINIHCGTF</sequence>
<reference evidence="5 6" key="1">
    <citation type="journal article" date="2007" name="Nature">
        <title>The medaka draft genome and insights into vertebrate genome evolution.</title>
        <authorList>
            <person name="Kasahara M."/>
            <person name="Naruse K."/>
            <person name="Sasaki S."/>
            <person name="Nakatani Y."/>
            <person name="Qu W."/>
            <person name="Ahsan B."/>
            <person name="Yamada T."/>
            <person name="Nagayasu Y."/>
            <person name="Doi K."/>
            <person name="Kasai Y."/>
            <person name="Jindo T."/>
            <person name="Kobayashi D."/>
            <person name="Shimada A."/>
            <person name="Toyoda A."/>
            <person name="Kuroki Y."/>
            <person name="Fujiyama A."/>
            <person name="Sasaki T."/>
            <person name="Shimizu A."/>
            <person name="Asakawa S."/>
            <person name="Shimizu N."/>
            <person name="Hashimoto S."/>
            <person name="Yang J."/>
            <person name="Lee Y."/>
            <person name="Matsushima K."/>
            <person name="Sugano S."/>
            <person name="Sakaizumi M."/>
            <person name="Narita T."/>
            <person name="Ohishi K."/>
            <person name="Haga S."/>
            <person name="Ohta F."/>
            <person name="Nomoto H."/>
            <person name="Nogata K."/>
            <person name="Morishita T."/>
            <person name="Endo T."/>
            <person name="Shin-I T."/>
            <person name="Takeda H."/>
            <person name="Morishita S."/>
            <person name="Kohara Y."/>
        </authorList>
    </citation>
    <scope>NUCLEOTIDE SEQUENCE [LARGE SCALE GENOMIC DNA]</scope>
    <source>
        <strain evidence="5 6">Hd-rR</strain>
    </source>
</reference>
<evidence type="ECO:0000313" key="5">
    <source>
        <dbReference type="Ensembl" id="ENSORLP00000043702.1"/>
    </source>
</evidence>
<keyword evidence="2" id="KW-0904">Protein phosphatase</keyword>
<dbReference type="SMART" id="SM00404">
    <property type="entry name" value="PTPc_motif"/>
    <property type="match status" value="1"/>
</dbReference>
<dbReference type="InterPro" id="IPR016130">
    <property type="entry name" value="Tyr_Pase_AS"/>
</dbReference>
<dbReference type="InterPro" id="IPR050348">
    <property type="entry name" value="Protein-Tyr_Phosphatase"/>
</dbReference>
<dbReference type="PROSITE" id="PS00383">
    <property type="entry name" value="TYR_PHOSPHATASE_1"/>
    <property type="match status" value="1"/>
</dbReference>
<dbReference type="GO" id="GO:0007411">
    <property type="term" value="P:axon guidance"/>
    <property type="evidence" value="ECO:0000318"/>
    <property type="project" value="GO_Central"/>
</dbReference>
<dbReference type="InterPro" id="IPR000387">
    <property type="entry name" value="Tyr_Pase_dom"/>
</dbReference>
<dbReference type="SUPFAM" id="SSF52799">
    <property type="entry name" value="(Phosphotyrosine protein) phosphatases II"/>
    <property type="match status" value="1"/>
</dbReference>
<dbReference type="GO" id="GO:0004725">
    <property type="term" value="F:protein tyrosine phosphatase activity"/>
    <property type="evidence" value="ECO:0000318"/>
    <property type="project" value="GO_Central"/>
</dbReference>
<dbReference type="Ensembl" id="ENSORLT00000034503.1">
    <property type="protein sequence ID" value="ENSORLP00000043702.1"/>
    <property type="gene ID" value="ENSORLG00000029590.1"/>
</dbReference>
<dbReference type="PROSITE" id="PS50055">
    <property type="entry name" value="TYR_PHOSPHATASE_PTP"/>
    <property type="match status" value="1"/>
</dbReference>
<dbReference type="Pfam" id="PF00102">
    <property type="entry name" value="Y_phosphatase"/>
    <property type="match status" value="1"/>
</dbReference>
<evidence type="ECO:0000256" key="1">
    <source>
        <dbReference type="ARBA" id="ARBA00013064"/>
    </source>
</evidence>
<evidence type="ECO:0000313" key="6">
    <source>
        <dbReference type="Proteomes" id="UP000001038"/>
    </source>
</evidence>
<dbReference type="SMART" id="SM00194">
    <property type="entry name" value="PTPc"/>
    <property type="match status" value="1"/>
</dbReference>
<evidence type="ECO:0000259" key="3">
    <source>
        <dbReference type="PROSITE" id="PS50055"/>
    </source>
</evidence>
<dbReference type="PANTHER" id="PTHR19134:SF557">
    <property type="entry name" value="RECEPTOR-TYPE TYROSINE-PROTEIN PHOSPHATASE ETA-LIKE-RELATED"/>
    <property type="match status" value="1"/>
</dbReference>
<dbReference type="EC" id="3.1.3.48" evidence="1"/>
<name>A0A3B3IJ25_ORYLA</name>
<protein>
    <recommendedName>
        <fullName evidence="1">protein-tyrosine-phosphatase</fullName>
        <ecNumber evidence="1">3.1.3.48</ecNumber>
    </recommendedName>
</protein>
<dbReference type="PANTHER" id="PTHR19134">
    <property type="entry name" value="RECEPTOR-TYPE TYROSINE-PROTEIN PHOSPHATASE"/>
    <property type="match status" value="1"/>
</dbReference>
<dbReference type="InterPro" id="IPR029021">
    <property type="entry name" value="Prot-tyrosine_phosphatase-like"/>
</dbReference>
<proteinExistence type="predicted"/>
<dbReference type="Bgee" id="ENSORLG00000029590">
    <property type="expression patterns" value="Expressed in blastula and 12 other cell types or tissues"/>
</dbReference>
<dbReference type="Gene3D" id="3.90.190.10">
    <property type="entry name" value="Protein tyrosine phosphatase superfamily"/>
    <property type="match status" value="1"/>
</dbReference>
<reference evidence="5" key="2">
    <citation type="submission" date="2025-08" db="UniProtKB">
        <authorList>
            <consortium name="Ensembl"/>
        </authorList>
    </citation>
    <scope>IDENTIFICATION</scope>
    <source>
        <strain evidence="5">Hd-rR</strain>
    </source>
</reference>
<dbReference type="STRING" id="8090.ENSORLP00000043702"/>
<reference evidence="5" key="3">
    <citation type="submission" date="2025-09" db="UniProtKB">
        <authorList>
            <consortium name="Ensembl"/>
        </authorList>
    </citation>
    <scope>IDENTIFICATION</scope>
    <source>
        <strain evidence="5">Hd-rR</strain>
    </source>
</reference>
<dbReference type="InParanoid" id="A0A3B3IJ25"/>
<dbReference type="InterPro" id="IPR003595">
    <property type="entry name" value="Tyr_Pase_cat"/>
</dbReference>
<dbReference type="GO" id="GO:0007165">
    <property type="term" value="P:signal transduction"/>
    <property type="evidence" value="ECO:0000318"/>
    <property type="project" value="GO_Central"/>
</dbReference>
<organism evidence="5 6">
    <name type="scientific">Oryzias latipes</name>
    <name type="common">Japanese rice fish</name>
    <name type="synonym">Japanese killifish</name>
    <dbReference type="NCBI Taxonomy" id="8090"/>
    <lineage>
        <taxon>Eukaryota</taxon>
        <taxon>Metazoa</taxon>
        <taxon>Chordata</taxon>
        <taxon>Craniata</taxon>
        <taxon>Vertebrata</taxon>
        <taxon>Euteleostomi</taxon>
        <taxon>Actinopterygii</taxon>
        <taxon>Neopterygii</taxon>
        <taxon>Teleostei</taxon>
        <taxon>Neoteleostei</taxon>
        <taxon>Acanthomorphata</taxon>
        <taxon>Ovalentaria</taxon>
        <taxon>Atherinomorphae</taxon>
        <taxon>Beloniformes</taxon>
        <taxon>Adrianichthyidae</taxon>
        <taxon>Oryziinae</taxon>
        <taxon>Oryzias</taxon>
    </lineage>
</organism>
<dbReference type="Proteomes" id="UP000001038">
    <property type="component" value="Chromosome 7"/>
</dbReference>
<accession>A0A3B3IJ25</accession>
<feature type="domain" description="Tyrosine specific protein phosphatases" evidence="4">
    <location>
        <begin position="188"/>
        <end position="261"/>
    </location>
</feature>
<evidence type="ECO:0000256" key="2">
    <source>
        <dbReference type="ARBA" id="ARBA00022912"/>
    </source>
</evidence>
<evidence type="ECO:0000259" key="4">
    <source>
        <dbReference type="PROSITE" id="PS50056"/>
    </source>
</evidence>
<keyword evidence="6" id="KW-1185">Reference proteome</keyword>
<feature type="domain" description="Tyrosine-protein phosphatase" evidence="3">
    <location>
        <begin position="1"/>
        <end position="256"/>
    </location>
</feature>